<evidence type="ECO:0000259" key="3">
    <source>
        <dbReference type="PROSITE" id="PS51186"/>
    </source>
</evidence>
<dbReference type="RefSeq" id="WP_342302800.1">
    <property type="nucleotide sequence ID" value="NZ_JBCEWA010000004.1"/>
</dbReference>
<evidence type="ECO:0000256" key="1">
    <source>
        <dbReference type="ARBA" id="ARBA00022679"/>
    </source>
</evidence>
<feature type="domain" description="N-acetyltransferase" evidence="3">
    <location>
        <begin position="4"/>
        <end position="159"/>
    </location>
</feature>
<proteinExistence type="predicted"/>
<comment type="caution">
    <text evidence="4">The sequence shown here is derived from an EMBL/GenBank/DDBJ whole genome shotgun (WGS) entry which is preliminary data.</text>
</comment>
<gene>
    <name evidence="4" type="ORF">AAF454_05990</name>
</gene>
<dbReference type="PROSITE" id="PS51186">
    <property type="entry name" value="GNAT"/>
    <property type="match status" value="1"/>
</dbReference>
<sequence>MSTLTFRIAKLDDLERIVAIYNSTIEGRMVTADLEAVTVEDRTPWFHAHTADNRPLWVMELDNDICGWISLQDFYGRKAYDATAEVSIYLDADFRGHGLGKKAIQFVLDAAPSLSIQTILGFIFAQNEPSMKLFKHFGFEQWAFLPEVAELDGMKRDLVILGKKVSK</sequence>
<accession>A0ABU9LJ59</accession>
<dbReference type="PANTHER" id="PTHR43072">
    <property type="entry name" value="N-ACETYLTRANSFERASE"/>
    <property type="match status" value="1"/>
</dbReference>
<evidence type="ECO:0000256" key="2">
    <source>
        <dbReference type="ARBA" id="ARBA00023315"/>
    </source>
</evidence>
<protein>
    <submittedName>
        <fullName evidence="4">N-acetyltransferase family protein</fullName>
    </submittedName>
</protein>
<dbReference type="SUPFAM" id="SSF55729">
    <property type="entry name" value="Acyl-CoA N-acyltransferases (Nat)"/>
    <property type="match status" value="1"/>
</dbReference>
<keyword evidence="5" id="KW-1185">Reference proteome</keyword>
<dbReference type="InterPro" id="IPR016181">
    <property type="entry name" value="Acyl_CoA_acyltransferase"/>
</dbReference>
<name>A0ABU9LJ59_9BACL</name>
<keyword evidence="2" id="KW-0012">Acyltransferase</keyword>
<dbReference type="CDD" id="cd04301">
    <property type="entry name" value="NAT_SF"/>
    <property type="match status" value="1"/>
</dbReference>
<dbReference type="EMBL" id="JBCEWA010000004">
    <property type="protein sequence ID" value="MEL5987963.1"/>
    <property type="molecule type" value="Genomic_DNA"/>
</dbReference>
<organism evidence="4 5">
    <name type="scientific">Kurthia gibsonii</name>
    <dbReference type="NCBI Taxonomy" id="33946"/>
    <lineage>
        <taxon>Bacteria</taxon>
        <taxon>Bacillati</taxon>
        <taxon>Bacillota</taxon>
        <taxon>Bacilli</taxon>
        <taxon>Bacillales</taxon>
        <taxon>Caryophanaceae</taxon>
        <taxon>Kurthia</taxon>
    </lineage>
</organism>
<reference evidence="4 5" key="1">
    <citation type="submission" date="2024-04" db="EMBL/GenBank/DDBJ databases">
        <authorList>
            <person name="Wu Y.S."/>
            <person name="Zhang L."/>
        </authorList>
    </citation>
    <scope>NUCLEOTIDE SEQUENCE [LARGE SCALE GENOMIC DNA]</scope>
    <source>
        <strain evidence="4 5">KG-01</strain>
    </source>
</reference>
<dbReference type="Gene3D" id="3.40.630.30">
    <property type="match status" value="1"/>
</dbReference>
<evidence type="ECO:0000313" key="4">
    <source>
        <dbReference type="EMBL" id="MEL5987963.1"/>
    </source>
</evidence>
<dbReference type="InterPro" id="IPR000182">
    <property type="entry name" value="GNAT_dom"/>
</dbReference>
<dbReference type="Pfam" id="PF00583">
    <property type="entry name" value="Acetyltransf_1"/>
    <property type="match status" value="1"/>
</dbReference>
<dbReference type="PANTHER" id="PTHR43072:SF23">
    <property type="entry name" value="UPF0039 PROTEIN C11D3.02C"/>
    <property type="match status" value="1"/>
</dbReference>
<keyword evidence="1" id="KW-0808">Transferase</keyword>
<dbReference type="Proteomes" id="UP001398420">
    <property type="component" value="Unassembled WGS sequence"/>
</dbReference>
<evidence type="ECO:0000313" key="5">
    <source>
        <dbReference type="Proteomes" id="UP001398420"/>
    </source>
</evidence>